<evidence type="ECO:0000256" key="1">
    <source>
        <dbReference type="ARBA" id="ARBA00004138"/>
    </source>
</evidence>
<dbReference type="KEGG" id="vin:AKJ08_3457"/>
<dbReference type="PROSITE" id="PS51257">
    <property type="entry name" value="PROKAR_LIPOPROTEIN"/>
    <property type="match status" value="1"/>
</dbReference>
<keyword evidence="3" id="KW-0963">Cytoplasm</keyword>
<evidence type="ECO:0000259" key="7">
    <source>
        <dbReference type="Pfam" id="PF22544"/>
    </source>
</evidence>
<name>A0A0K1PHR9_9BACT</name>
<dbReference type="NCBIfam" id="NF012200">
    <property type="entry name" value="choice_anch_D"/>
    <property type="match status" value="2"/>
</dbReference>
<sequence length="502" mass="53800">MKRAIRFSLLLLAVAALAACGKETLGATRPSIRVTATHVADDGSMLLDFGPVTVLDTRVLNILVQNDGRAPLTLQSASIEGPEGVFSTSMEIDGLRIASGGSVEIPVSFRPNAEEDFEGTFVLHHDDKQKPDVAVRLQGTGSTVGRVVVEPEEIDFGVVGEGMREVRTLTIRSVGTGPLVIDSIELVDSPEAFAFLGSTRPARLPPPADGLPGGAVEIRIGCTPMGEPTELHGTVKLATTDPDRRTVLVPLSAKVNRAPVAVIEVAPGIHVAEAPIGLDGSHSYDPDGNEPLSDFAWEVLEWPLGATFQLANREDPIASLVVDSPGTYEVGLAVKDSLGLECLRPGGDPLAPCARKKIVVKSDIDLVVELVWDHPVTDLDLHLVKDGGQLYSDLDCFWANKTPDWNEIANPVMTQESLKGFGPERIVFPKPAGGRYDVKIEYAKTNGAKDSTTRATVRVFVYGILEAELTRTLDTPKQLWDVLSIDWPAAVLTPIDTVKVTP</sequence>
<feature type="signal peptide" evidence="6">
    <location>
        <begin position="1"/>
        <end position="18"/>
    </location>
</feature>
<evidence type="ECO:0000256" key="4">
    <source>
        <dbReference type="ARBA" id="ARBA00023069"/>
    </source>
</evidence>
<reference evidence="8 9" key="1">
    <citation type="submission" date="2015-08" db="EMBL/GenBank/DDBJ databases">
        <authorList>
            <person name="Babu N.S."/>
            <person name="Beckwith C.J."/>
            <person name="Beseler K.G."/>
            <person name="Brison A."/>
            <person name="Carone J.V."/>
            <person name="Caskin T.P."/>
            <person name="Diamond M."/>
            <person name="Durham M.E."/>
            <person name="Foxe J.M."/>
            <person name="Go M."/>
            <person name="Henderson B.A."/>
            <person name="Jones I.B."/>
            <person name="McGettigan J.A."/>
            <person name="Micheletti S.J."/>
            <person name="Nasrallah M.E."/>
            <person name="Ortiz D."/>
            <person name="Piller C.R."/>
            <person name="Privatt S.R."/>
            <person name="Schneider S.L."/>
            <person name="Sharp S."/>
            <person name="Smith T.C."/>
            <person name="Stanton J.D."/>
            <person name="Ullery H.E."/>
            <person name="Wilson R.J."/>
            <person name="Serrano M.G."/>
            <person name="Buck G."/>
            <person name="Lee V."/>
            <person name="Wang Y."/>
            <person name="Carvalho R."/>
            <person name="Voegtly L."/>
            <person name="Shi R."/>
            <person name="Duckworth R."/>
            <person name="Johnson A."/>
            <person name="Loviza R."/>
            <person name="Walstead R."/>
            <person name="Shah Z."/>
            <person name="Kiflezghi M."/>
            <person name="Wade K."/>
            <person name="Ball S.L."/>
            <person name="Bradley K.W."/>
            <person name="Asai D.J."/>
            <person name="Bowman C.A."/>
            <person name="Russell D.A."/>
            <person name="Pope W.H."/>
            <person name="Jacobs-Sera D."/>
            <person name="Hendrix R.W."/>
            <person name="Hatfull G.F."/>
        </authorList>
    </citation>
    <scope>NUCLEOTIDE SEQUENCE [LARGE SCALE GENOMIC DNA]</scope>
    <source>
        <strain evidence="8 9">DSM 27710</strain>
    </source>
</reference>
<feature type="domain" description="HYDIN/VesB/CFA65-like Ig-like" evidence="7">
    <location>
        <begin position="45"/>
        <end position="140"/>
    </location>
</feature>
<evidence type="ECO:0000256" key="6">
    <source>
        <dbReference type="SAM" id="SignalP"/>
    </source>
</evidence>
<dbReference type="Pfam" id="PF22544">
    <property type="entry name" value="HYDIN_VesB_CFA65-like_Ig"/>
    <property type="match status" value="1"/>
</dbReference>
<proteinExistence type="predicted"/>
<dbReference type="InterPro" id="IPR013783">
    <property type="entry name" value="Ig-like_fold"/>
</dbReference>
<feature type="chain" id="PRO_5005465805" description="HYDIN/VesB/CFA65-like Ig-like domain-containing protein" evidence="6">
    <location>
        <begin position="19"/>
        <end position="502"/>
    </location>
</feature>
<keyword evidence="6" id="KW-0732">Signal</keyword>
<keyword evidence="4" id="KW-0969">Cilium</keyword>
<evidence type="ECO:0000313" key="9">
    <source>
        <dbReference type="Proteomes" id="UP000055590"/>
    </source>
</evidence>
<dbReference type="RefSeq" id="WP_050727148.1">
    <property type="nucleotide sequence ID" value="NZ_CP012332.1"/>
</dbReference>
<dbReference type="AlphaFoldDB" id="A0A0K1PHR9"/>
<dbReference type="InterPro" id="IPR053879">
    <property type="entry name" value="HYDIN_VesB_CFA65-like_Ig"/>
</dbReference>
<dbReference type="EMBL" id="CP012332">
    <property type="protein sequence ID" value="AKU93070.1"/>
    <property type="molecule type" value="Genomic_DNA"/>
</dbReference>
<evidence type="ECO:0000313" key="8">
    <source>
        <dbReference type="EMBL" id="AKU93070.1"/>
    </source>
</evidence>
<evidence type="ECO:0000256" key="2">
    <source>
        <dbReference type="ARBA" id="ARBA00004496"/>
    </source>
</evidence>
<dbReference type="Proteomes" id="UP000055590">
    <property type="component" value="Chromosome"/>
</dbReference>
<evidence type="ECO:0000256" key="3">
    <source>
        <dbReference type="ARBA" id="ARBA00022490"/>
    </source>
</evidence>
<accession>A0A0K1PHR9</accession>
<dbReference type="Gene3D" id="2.60.40.10">
    <property type="entry name" value="Immunoglobulins"/>
    <property type="match status" value="3"/>
</dbReference>
<comment type="subcellular location">
    <subcellularLocation>
        <location evidence="1">Cell projection</location>
        <location evidence="1">Cilium</location>
    </subcellularLocation>
    <subcellularLocation>
        <location evidence="2">Cytoplasm</location>
    </subcellularLocation>
</comment>
<gene>
    <name evidence="8" type="ORF">AKJ08_3457</name>
</gene>
<keyword evidence="5" id="KW-0966">Cell projection</keyword>
<protein>
    <recommendedName>
        <fullName evidence="7">HYDIN/VesB/CFA65-like Ig-like domain-containing protein</fullName>
    </recommendedName>
</protein>
<organism evidence="8 9">
    <name type="scientific">Vulgatibacter incomptus</name>
    <dbReference type="NCBI Taxonomy" id="1391653"/>
    <lineage>
        <taxon>Bacteria</taxon>
        <taxon>Pseudomonadati</taxon>
        <taxon>Myxococcota</taxon>
        <taxon>Myxococcia</taxon>
        <taxon>Myxococcales</taxon>
        <taxon>Cystobacterineae</taxon>
        <taxon>Vulgatibacteraceae</taxon>
        <taxon>Vulgatibacter</taxon>
    </lineage>
</organism>
<dbReference type="GO" id="GO:0005737">
    <property type="term" value="C:cytoplasm"/>
    <property type="evidence" value="ECO:0007669"/>
    <property type="project" value="UniProtKB-SubCell"/>
</dbReference>
<evidence type="ECO:0000256" key="5">
    <source>
        <dbReference type="ARBA" id="ARBA00023273"/>
    </source>
</evidence>
<dbReference type="STRING" id="1391653.AKJ08_3457"/>
<keyword evidence="9" id="KW-1185">Reference proteome</keyword>